<feature type="domain" description="Transposase IS204/IS1001/IS1096/IS1165 DDE" evidence="1">
    <location>
        <begin position="179"/>
        <end position="427"/>
    </location>
</feature>
<dbReference type="InterPro" id="IPR002560">
    <property type="entry name" value="Transposase_DDE"/>
</dbReference>
<evidence type="ECO:0000259" key="1">
    <source>
        <dbReference type="Pfam" id="PF01610"/>
    </source>
</evidence>
<protein>
    <submittedName>
        <fullName evidence="3">Mobile element protein</fullName>
    </submittedName>
    <submittedName>
        <fullName evidence="4">Transposase</fullName>
    </submittedName>
</protein>
<feature type="domain" description="Transposase IS204/IS1001/IS1096/IS1165 zinc-finger" evidence="2">
    <location>
        <begin position="65"/>
        <end position="109"/>
    </location>
</feature>
<sequence>MLRFKRLNKNRSEVLVMSQDNSILSLLNIKDENIEISQVENQIRYVGGEKRIIKVLHGRLTYRLTRCPQCGFRSIVKNGTRLTKLRVTSLTGQETRLHLRKQRYLCRNCGQTCGAHTPIVTPNHSITNQVRIRINELARNSLTAEMIAKLVGVSPTSVQRTIYTGRKAFLEHRRLPKILCFDEFRSVHSTFSFICIDAQTHNLVTLLPDRLTKHIVDYFLNQYSLAERQAVEAVTMDLNAQYQHFIHRIFPNAEIIIDRFHIVQLAGRALDQARLAILHELSDHRCRHYKMLKSQWRLFHRNESQLNSQRRQFKRGLNEYLTDQEVVDTITDQFPDFKRVYTSYQTILHAIQEGDTAALKALINHYQPIQSEMDTVISTFRKNWQGIKNACCYQYSNGPLEGIIRKIKQLKRGCFGFKNLAHLFIRIKLIHA</sequence>
<dbReference type="PATRIC" id="fig|1423743.5.peg.824"/>
<dbReference type="Proteomes" id="UP000019488">
    <property type="component" value="Unassembled WGS sequence"/>
</dbReference>
<evidence type="ECO:0000259" key="2">
    <source>
        <dbReference type="Pfam" id="PF14690"/>
    </source>
</evidence>
<keyword evidence="6" id="KW-1185">Reference proteome</keyword>
<dbReference type="Pfam" id="PF14690">
    <property type="entry name" value="Zn_ribbon_ISL3"/>
    <property type="match status" value="1"/>
</dbReference>
<comment type="caution">
    <text evidence="3">The sequence shown here is derived from an EMBL/GenBank/DDBJ whole genome shotgun (WGS) entry which is preliminary data.</text>
</comment>
<reference evidence="4 6" key="2">
    <citation type="journal article" date="2015" name="Genome Announc.">
        <title>Expanding the biotechnology potential of lactobacilli through comparative genomics of 213 strains and associated genera.</title>
        <authorList>
            <person name="Sun Z."/>
            <person name="Harris H.M."/>
            <person name="McCann A."/>
            <person name="Guo C."/>
            <person name="Argimon S."/>
            <person name="Zhang W."/>
            <person name="Yang X."/>
            <person name="Jeffery I.B."/>
            <person name="Cooney J.C."/>
            <person name="Kagawa T.F."/>
            <person name="Liu W."/>
            <person name="Song Y."/>
            <person name="Salvetti E."/>
            <person name="Wrobel A."/>
            <person name="Rasinkangas P."/>
            <person name="Parkhill J."/>
            <person name="Rea M.C."/>
            <person name="O'Sullivan O."/>
            <person name="Ritari J."/>
            <person name="Douillard F.P."/>
            <person name="Paul Ross R."/>
            <person name="Yang R."/>
            <person name="Briner A.E."/>
            <person name="Felis G.E."/>
            <person name="de Vos W.M."/>
            <person name="Barrangou R."/>
            <person name="Klaenhammer T.R."/>
            <person name="Caufield P.W."/>
            <person name="Cui Y."/>
            <person name="Zhang H."/>
            <person name="O'Toole P.W."/>
        </authorList>
    </citation>
    <scope>NUCLEOTIDE SEQUENCE [LARGE SCALE GENOMIC DNA]</scope>
    <source>
        <strain evidence="4 6">DSM 18382</strain>
    </source>
</reference>
<dbReference type="AlphaFoldDB" id="X0QHV3"/>
<dbReference type="Pfam" id="PF01610">
    <property type="entry name" value="DDE_Tnp_ISL3"/>
    <property type="match status" value="1"/>
</dbReference>
<reference evidence="3" key="1">
    <citation type="journal article" date="2014" name="Genome Announc.">
        <title>Draft Genome Sequences of Two Lactobacillus Strains, L. farraginis JCM 14108T and L. composti JCM 14202T, Isolated from Compost of Distilled Shochu Residue.</title>
        <authorList>
            <person name="Yuki M."/>
            <person name="Oshima K."/>
            <person name="Suda W."/>
            <person name="Kitahara M."/>
            <person name="Kitamura K."/>
            <person name="Iida T."/>
            <person name="Hattori M."/>
            <person name="Ohkuma M."/>
        </authorList>
    </citation>
    <scope>NUCLEOTIDE SEQUENCE [LARGE SCALE GENOMIC DNA]</scope>
    <source>
        <strain evidence="3">JCM 14108</strain>
    </source>
</reference>
<dbReference type="EMBL" id="BAKI01000108">
    <property type="protein sequence ID" value="GAF38185.1"/>
    <property type="molecule type" value="Genomic_DNA"/>
</dbReference>
<name>X0QHV3_9LACO</name>
<dbReference type="OrthoDB" id="6197054at2"/>
<accession>X0QHV3</accession>
<dbReference type="NCBIfam" id="NF033550">
    <property type="entry name" value="transpos_ISL3"/>
    <property type="match status" value="1"/>
</dbReference>
<evidence type="ECO:0000313" key="6">
    <source>
        <dbReference type="Proteomes" id="UP000051966"/>
    </source>
</evidence>
<dbReference type="Proteomes" id="UP000051966">
    <property type="component" value="Unassembled WGS sequence"/>
</dbReference>
<evidence type="ECO:0000313" key="3">
    <source>
        <dbReference type="EMBL" id="GAF38185.1"/>
    </source>
</evidence>
<dbReference type="PANTHER" id="PTHR33498">
    <property type="entry name" value="TRANSPOSASE FOR INSERTION SEQUENCE ELEMENT IS1557"/>
    <property type="match status" value="1"/>
</dbReference>
<dbReference type="EMBL" id="AZFY01000116">
    <property type="protein sequence ID" value="KRM04738.1"/>
    <property type="molecule type" value="Genomic_DNA"/>
</dbReference>
<gene>
    <name evidence="4" type="ORF">FD41_GL000798</name>
    <name evidence="3" type="ORF">JCM14108_3307</name>
</gene>
<evidence type="ECO:0000313" key="5">
    <source>
        <dbReference type="Proteomes" id="UP000019488"/>
    </source>
</evidence>
<dbReference type="PANTHER" id="PTHR33498:SF1">
    <property type="entry name" value="TRANSPOSASE FOR INSERTION SEQUENCE ELEMENT IS1557"/>
    <property type="match status" value="1"/>
</dbReference>
<proteinExistence type="predicted"/>
<dbReference type="InterPro" id="IPR029261">
    <property type="entry name" value="Transposase_Znf"/>
</dbReference>
<evidence type="ECO:0000313" key="4">
    <source>
        <dbReference type="EMBL" id="KRM04738.1"/>
    </source>
</evidence>
<organism evidence="3 5">
    <name type="scientific">Lentilactobacillus farraginis DSM 18382 = JCM 14108</name>
    <dbReference type="NCBI Taxonomy" id="1423743"/>
    <lineage>
        <taxon>Bacteria</taxon>
        <taxon>Bacillati</taxon>
        <taxon>Bacillota</taxon>
        <taxon>Bacilli</taxon>
        <taxon>Lactobacillales</taxon>
        <taxon>Lactobacillaceae</taxon>
        <taxon>Lentilactobacillus</taxon>
    </lineage>
</organism>
<dbReference type="InterPro" id="IPR047951">
    <property type="entry name" value="Transpos_ISL3"/>
</dbReference>